<evidence type="ECO:0000313" key="1">
    <source>
        <dbReference type="EMBL" id="MCJ2184185.1"/>
    </source>
</evidence>
<keyword evidence="2" id="KW-1185">Reference proteome</keyword>
<comment type="caution">
    <text evidence="1">The sequence shown here is derived from an EMBL/GenBank/DDBJ whole genome shotgun (WGS) entry which is preliminary data.</text>
</comment>
<proteinExistence type="predicted"/>
<protein>
    <submittedName>
        <fullName evidence="1">Glycosyltransferase family 2 protein</fullName>
    </submittedName>
</protein>
<gene>
    <name evidence="1" type="ORF">MTR62_16015</name>
</gene>
<sequence>MIVIPMAGNSRRFTEAGYTMPKFMLPLDGQSLFAHSVRSFEAYFASESFLFIARSDMDAGPFIEREVAALGISDARIALLPGPTEGQAQTVEMGLALGEVPEQEPLTIFNIDTFRPNFTYPAKSWFPEADGYLEVMNSTDPGFSFAAPSERGEDRVRETAEKQVISDLASTGLYWFREARLFREIMRDGGVRANGELYIAPMYNAMIAKGLDVRYELVPSKEVIFCGVPQQYEDLLAQA</sequence>
<dbReference type="Proteomes" id="UP001162881">
    <property type="component" value="Unassembled WGS sequence"/>
</dbReference>
<evidence type="ECO:0000313" key="2">
    <source>
        <dbReference type="Proteomes" id="UP001162881"/>
    </source>
</evidence>
<dbReference type="RefSeq" id="WP_244022767.1">
    <property type="nucleotide sequence ID" value="NZ_JALHLF010000082.1"/>
</dbReference>
<dbReference type="InterPro" id="IPR029044">
    <property type="entry name" value="Nucleotide-diphossugar_trans"/>
</dbReference>
<reference evidence="1" key="1">
    <citation type="submission" date="2022-03" db="EMBL/GenBank/DDBJ databases">
        <title>Identification of a novel bacterium isolated from mangrove sediments.</title>
        <authorList>
            <person name="Pan X."/>
        </authorList>
    </citation>
    <scope>NUCLEOTIDE SEQUENCE</scope>
    <source>
        <strain evidence="1">B1949</strain>
    </source>
</reference>
<dbReference type="InterPro" id="IPR016873">
    <property type="entry name" value="Caps_polysacc_synth_BcbE_prd"/>
</dbReference>
<dbReference type="CDD" id="cd04183">
    <property type="entry name" value="GT2_BcE_like"/>
    <property type="match status" value="1"/>
</dbReference>
<name>A0ABT0BGY5_9SPHN</name>
<accession>A0ABT0BGY5</accession>
<dbReference type="PIRSF" id="PIRSF028162">
    <property type="entry name" value="BcbE_prd"/>
    <property type="match status" value="1"/>
</dbReference>
<dbReference type="SUPFAM" id="SSF53448">
    <property type="entry name" value="Nucleotide-diphospho-sugar transferases"/>
    <property type="match status" value="1"/>
</dbReference>
<dbReference type="EMBL" id="JALHLF010000082">
    <property type="protein sequence ID" value="MCJ2184185.1"/>
    <property type="molecule type" value="Genomic_DNA"/>
</dbReference>
<organism evidence="1 2">
    <name type="scientific">Novosphingobium organovorum</name>
    <dbReference type="NCBI Taxonomy" id="2930092"/>
    <lineage>
        <taxon>Bacteria</taxon>
        <taxon>Pseudomonadati</taxon>
        <taxon>Pseudomonadota</taxon>
        <taxon>Alphaproteobacteria</taxon>
        <taxon>Sphingomonadales</taxon>
        <taxon>Sphingomonadaceae</taxon>
        <taxon>Novosphingobium</taxon>
    </lineage>
</organism>
<dbReference type="Gene3D" id="3.90.550.10">
    <property type="entry name" value="Spore Coat Polysaccharide Biosynthesis Protein SpsA, Chain A"/>
    <property type="match status" value="1"/>
</dbReference>